<evidence type="ECO:0000313" key="1">
    <source>
        <dbReference type="EMBL" id="KAF7784719.1"/>
    </source>
</evidence>
<organism evidence="1 2">
    <name type="scientific">Agaricus bisporus var. burnettii</name>
    <dbReference type="NCBI Taxonomy" id="192524"/>
    <lineage>
        <taxon>Eukaryota</taxon>
        <taxon>Fungi</taxon>
        <taxon>Dikarya</taxon>
        <taxon>Basidiomycota</taxon>
        <taxon>Agaricomycotina</taxon>
        <taxon>Agaricomycetes</taxon>
        <taxon>Agaricomycetidae</taxon>
        <taxon>Agaricales</taxon>
        <taxon>Agaricineae</taxon>
        <taxon>Agaricaceae</taxon>
        <taxon>Agaricus</taxon>
    </lineage>
</organism>
<reference evidence="1 2" key="1">
    <citation type="journal article" name="Sci. Rep.">
        <title>Telomere-to-telomere assembled and centromere annotated genomes of the two main subspecies of the button mushroom Agaricus bisporus reveal especially polymorphic chromosome ends.</title>
        <authorList>
            <person name="Sonnenberg A.S.M."/>
            <person name="Sedaghat-Telgerd N."/>
            <person name="Lavrijssen B."/>
            <person name="Ohm R.A."/>
            <person name="Hendrickx P.M."/>
            <person name="Scholtmeijer K."/>
            <person name="Baars J.J.P."/>
            <person name="van Peer A."/>
        </authorList>
    </citation>
    <scope>NUCLEOTIDE SEQUENCE [LARGE SCALE GENOMIC DNA]</scope>
    <source>
        <strain evidence="1 2">H119_p4</strain>
    </source>
</reference>
<sequence length="111" mass="12306">MMRRKRSYPSACTLAWKESEPDGNIQGISEAVTTPHFPAGSVAIEIITHPLSGELKSKLTWPTEKGRKNRCSGSFSSMLPYVAVAIISRQAGNHPSYVFYLALLGARLWRK</sequence>
<dbReference type="EMBL" id="JABXXO010000001">
    <property type="protein sequence ID" value="KAF7784719.1"/>
    <property type="molecule type" value="Genomic_DNA"/>
</dbReference>
<gene>
    <name evidence="1" type="ORF">Agabi119p4_884</name>
</gene>
<dbReference type="Proteomes" id="UP000629468">
    <property type="component" value="Unassembled WGS sequence"/>
</dbReference>
<name>A0A8H7KLK3_AGABI</name>
<dbReference type="AlphaFoldDB" id="A0A8H7KLK3"/>
<proteinExistence type="predicted"/>
<evidence type="ECO:0000313" key="2">
    <source>
        <dbReference type="Proteomes" id="UP000629468"/>
    </source>
</evidence>
<comment type="caution">
    <text evidence="1">The sequence shown here is derived from an EMBL/GenBank/DDBJ whole genome shotgun (WGS) entry which is preliminary data.</text>
</comment>
<accession>A0A8H7KLK3</accession>
<protein>
    <submittedName>
        <fullName evidence="1">Uncharacterized protein</fullName>
    </submittedName>
</protein>